<dbReference type="RefSeq" id="XP_020430082.1">
    <property type="nucleotide sequence ID" value="XM_020579407.1"/>
</dbReference>
<dbReference type="Proteomes" id="UP000001396">
    <property type="component" value="Unassembled WGS sequence"/>
</dbReference>
<proteinExistence type="predicted"/>
<name>D3BJ74_HETP5</name>
<sequence>MSVQIINEIINKEEIEKAPVMPLVDLQDVPELDSEEKHKNKEFQPFAQTDKLKVKKQQSPKNRKKKARLIEKAINRKEKVEIVVEKKLKKALVKKRWNALY</sequence>
<dbReference type="FunCoup" id="D3BJ74">
    <property type="interactions" value="421"/>
</dbReference>
<comment type="caution">
    <text evidence="2">The sequence shown here is derived from an EMBL/GenBank/DDBJ whole genome shotgun (WGS) entry which is preliminary data.</text>
</comment>
<protein>
    <submittedName>
        <fullName evidence="2">Uncharacterized protein</fullName>
    </submittedName>
</protein>
<organism evidence="2 3">
    <name type="scientific">Heterostelium pallidum (strain ATCC 26659 / Pp 5 / PN500)</name>
    <name type="common">Cellular slime mold</name>
    <name type="synonym">Polysphondylium pallidum</name>
    <dbReference type="NCBI Taxonomy" id="670386"/>
    <lineage>
        <taxon>Eukaryota</taxon>
        <taxon>Amoebozoa</taxon>
        <taxon>Evosea</taxon>
        <taxon>Eumycetozoa</taxon>
        <taxon>Dictyostelia</taxon>
        <taxon>Acytosteliales</taxon>
        <taxon>Acytosteliaceae</taxon>
        <taxon>Heterostelium</taxon>
    </lineage>
</organism>
<feature type="region of interest" description="Disordered" evidence="1">
    <location>
        <begin position="31"/>
        <end position="66"/>
    </location>
</feature>
<keyword evidence="3" id="KW-1185">Reference proteome</keyword>
<dbReference type="GeneID" id="31364078"/>
<gene>
    <name evidence="2" type="ORF">PPL_08599</name>
</gene>
<evidence type="ECO:0000256" key="1">
    <source>
        <dbReference type="SAM" id="MobiDB-lite"/>
    </source>
</evidence>
<dbReference type="InParanoid" id="D3BJ74"/>
<evidence type="ECO:0000313" key="3">
    <source>
        <dbReference type="Proteomes" id="UP000001396"/>
    </source>
</evidence>
<dbReference type="AlphaFoldDB" id="D3BJ74"/>
<reference evidence="2 3" key="1">
    <citation type="journal article" date="2011" name="Genome Res.">
        <title>Phylogeny-wide analysis of social amoeba genomes highlights ancient origins for complex intercellular communication.</title>
        <authorList>
            <person name="Heidel A.J."/>
            <person name="Lawal H.M."/>
            <person name="Felder M."/>
            <person name="Schilde C."/>
            <person name="Helps N.R."/>
            <person name="Tunggal B."/>
            <person name="Rivero F."/>
            <person name="John U."/>
            <person name="Schleicher M."/>
            <person name="Eichinger L."/>
            <person name="Platzer M."/>
            <person name="Noegel A.A."/>
            <person name="Schaap P."/>
            <person name="Gloeckner G."/>
        </authorList>
    </citation>
    <scope>NUCLEOTIDE SEQUENCE [LARGE SCALE GENOMIC DNA]</scope>
    <source>
        <strain evidence="3">ATCC 26659 / Pp 5 / PN500</strain>
    </source>
</reference>
<feature type="compositionally biased region" description="Basic residues" evidence="1">
    <location>
        <begin position="53"/>
        <end position="66"/>
    </location>
</feature>
<accession>D3BJ74</accession>
<dbReference type="EMBL" id="ADBJ01000038">
    <property type="protein sequence ID" value="EFA77954.1"/>
    <property type="molecule type" value="Genomic_DNA"/>
</dbReference>
<evidence type="ECO:0000313" key="2">
    <source>
        <dbReference type="EMBL" id="EFA77954.1"/>
    </source>
</evidence>